<dbReference type="EMBL" id="JBEPMB010000002">
    <property type="protein sequence ID" value="MET3613929.1"/>
    <property type="molecule type" value="Genomic_DNA"/>
</dbReference>
<comment type="subcellular location">
    <subcellularLocation>
        <location evidence="3">Secreted</location>
    </subcellularLocation>
    <subcellularLocation>
        <location evidence="3">Bacterial flagellum</location>
    </subcellularLocation>
</comment>
<sequence>MRISFTSNLAMQNTMRQTVSASQAQLLKAQTEVSTGTFADQGVALGYQSGRSVNLTTEKARLNSIVDSNSIVTQRLSASQSSLSNMSSDIQTSLNSLIALSGSEDKTLLNTTTQSLQSQLDAFISSGNTSANGEFLFAGIDTANQPLKSYDTNAAAKATFNTALTNYMTANGIGSMSNFTAAQMQDFVENTLTPMYTAGNPADRWKTDWSSASDTNMTSRVNTAETVQSSTNANNDGFRKFALASVMGIELLGTDINPDVRQYVSKTTISYMGEAVAGVDGQRSALGLSESRVKTANDTITAQVSIVETAFNNLNEVDAYEASTKVNNLLSQMEASYQLTSRLQKLSLANYLS</sequence>
<name>A0ABV2J212_9HYPH</name>
<keyword evidence="3" id="KW-0964">Secreted</keyword>
<feature type="domain" description="Flagellin C-terminal" evidence="5">
    <location>
        <begin position="270"/>
        <end position="352"/>
    </location>
</feature>
<proteinExistence type="inferred from homology"/>
<keyword evidence="2 3" id="KW-0975">Bacterial flagellum</keyword>
<dbReference type="Proteomes" id="UP001549047">
    <property type="component" value="Unassembled WGS sequence"/>
</dbReference>
<dbReference type="SUPFAM" id="SSF64518">
    <property type="entry name" value="Phase 1 flagellin"/>
    <property type="match status" value="1"/>
</dbReference>
<dbReference type="Gene3D" id="1.20.1330.10">
    <property type="entry name" value="f41 fragment of flagellin, N-terminal domain"/>
    <property type="match status" value="1"/>
</dbReference>
<dbReference type="Pfam" id="PF00669">
    <property type="entry name" value="Flagellin_N"/>
    <property type="match status" value="1"/>
</dbReference>
<reference evidence="6 7" key="1">
    <citation type="submission" date="2024-06" db="EMBL/GenBank/DDBJ databases">
        <title>Genomic Encyclopedia of Type Strains, Phase IV (KMG-IV): sequencing the most valuable type-strain genomes for metagenomic binning, comparative biology and taxonomic classification.</title>
        <authorList>
            <person name="Goeker M."/>
        </authorList>
    </citation>
    <scope>NUCLEOTIDE SEQUENCE [LARGE SCALE GENOMIC DNA]</scope>
    <source>
        <strain evidence="6 7">DSM 29780</strain>
    </source>
</reference>
<protein>
    <recommendedName>
        <fullName evidence="3">Flagellin</fullName>
    </recommendedName>
</protein>
<comment type="similarity">
    <text evidence="1 3">Belongs to the bacterial flagellin family.</text>
</comment>
<dbReference type="InterPro" id="IPR001029">
    <property type="entry name" value="Flagellin_N"/>
</dbReference>
<dbReference type="RefSeq" id="WP_354556423.1">
    <property type="nucleotide sequence ID" value="NZ_JBEPMB010000002.1"/>
</dbReference>
<keyword evidence="6" id="KW-0282">Flagellum</keyword>
<dbReference type="NCBIfam" id="NF004669">
    <property type="entry name" value="PRK06008.1"/>
    <property type="match status" value="1"/>
</dbReference>
<dbReference type="InterPro" id="IPR046358">
    <property type="entry name" value="Flagellin_C"/>
</dbReference>
<gene>
    <name evidence="6" type="ORF">ABID16_002258</name>
</gene>
<evidence type="ECO:0000256" key="3">
    <source>
        <dbReference type="RuleBase" id="RU362073"/>
    </source>
</evidence>
<keyword evidence="6" id="KW-0966">Cell projection</keyword>
<organism evidence="6 7">
    <name type="scientific">Rhizobium aquaticum</name>
    <dbReference type="NCBI Taxonomy" id="1549636"/>
    <lineage>
        <taxon>Bacteria</taxon>
        <taxon>Pseudomonadati</taxon>
        <taxon>Pseudomonadota</taxon>
        <taxon>Alphaproteobacteria</taxon>
        <taxon>Hyphomicrobiales</taxon>
        <taxon>Rhizobiaceae</taxon>
        <taxon>Rhizobium/Agrobacterium group</taxon>
        <taxon>Rhizobium</taxon>
    </lineage>
</organism>
<evidence type="ECO:0000313" key="7">
    <source>
        <dbReference type="Proteomes" id="UP001549047"/>
    </source>
</evidence>
<feature type="domain" description="Flagellin N-terminal" evidence="4">
    <location>
        <begin position="7"/>
        <end position="142"/>
    </location>
</feature>
<accession>A0ABV2J212</accession>
<evidence type="ECO:0000259" key="4">
    <source>
        <dbReference type="Pfam" id="PF00669"/>
    </source>
</evidence>
<dbReference type="Pfam" id="PF00700">
    <property type="entry name" value="Flagellin_C"/>
    <property type="match status" value="1"/>
</dbReference>
<keyword evidence="6" id="KW-0969">Cilium</keyword>
<comment type="function">
    <text evidence="3">Flagellin is the subunit protein which polymerizes to form the filaments of bacterial flagella.</text>
</comment>
<evidence type="ECO:0000256" key="2">
    <source>
        <dbReference type="ARBA" id="ARBA00023143"/>
    </source>
</evidence>
<evidence type="ECO:0000259" key="5">
    <source>
        <dbReference type="Pfam" id="PF00700"/>
    </source>
</evidence>
<evidence type="ECO:0000256" key="1">
    <source>
        <dbReference type="ARBA" id="ARBA00005709"/>
    </source>
</evidence>
<evidence type="ECO:0000313" key="6">
    <source>
        <dbReference type="EMBL" id="MET3613929.1"/>
    </source>
</evidence>
<comment type="caution">
    <text evidence="6">The sequence shown here is derived from an EMBL/GenBank/DDBJ whole genome shotgun (WGS) entry which is preliminary data.</text>
</comment>
<keyword evidence="7" id="KW-1185">Reference proteome</keyword>